<protein>
    <submittedName>
        <fullName evidence="1">Uncharacterized protein</fullName>
    </submittedName>
</protein>
<evidence type="ECO:0000313" key="1">
    <source>
        <dbReference type="EMBL" id="JAD48790.1"/>
    </source>
</evidence>
<name>A0A0A9AIL7_ARUDO</name>
<proteinExistence type="predicted"/>
<reference evidence="1" key="2">
    <citation type="journal article" date="2015" name="Data Brief">
        <title>Shoot transcriptome of the giant reed, Arundo donax.</title>
        <authorList>
            <person name="Barrero R.A."/>
            <person name="Guerrero F.D."/>
            <person name="Moolhuijzen P."/>
            <person name="Goolsby J.A."/>
            <person name="Tidwell J."/>
            <person name="Bellgard S.E."/>
            <person name="Bellgard M.I."/>
        </authorList>
    </citation>
    <scope>NUCLEOTIDE SEQUENCE</scope>
    <source>
        <tissue evidence="1">Shoot tissue taken approximately 20 cm above the soil surface</tissue>
    </source>
</reference>
<reference evidence="1" key="1">
    <citation type="submission" date="2014-09" db="EMBL/GenBank/DDBJ databases">
        <authorList>
            <person name="Magalhaes I.L.F."/>
            <person name="Oliveira U."/>
            <person name="Santos F.R."/>
            <person name="Vidigal T.H.D.A."/>
            <person name="Brescovit A.D."/>
            <person name="Santos A.J."/>
        </authorList>
    </citation>
    <scope>NUCLEOTIDE SEQUENCE</scope>
    <source>
        <tissue evidence="1">Shoot tissue taken approximately 20 cm above the soil surface</tissue>
    </source>
</reference>
<accession>A0A0A9AIL7</accession>
<sequence length="18" mass="2051">MFGRDSLRESDSLRGVIL</sequence>
<dbReference type="AlphaFoldDB" id="A0A0A9AIL7"/>
<organism evidence="1">
    <name type="scientific">Arundo donax</name>
    <name type="common">Giant reed</name>
    <name type="synonym">Donax arundinaceus</name>
    <dbReference type="NCBI Taxonomy" id="35708"/>
    <lineage>
        <taxon>Eukaryota</taxon>
        <taxon>Viridiplantae</taxon>
        <taxon>Streptophyta</taxon>
        <taxon>Embryophyta</taxon>
        <taxon>Tracheophyta</taxon>
        <taxon>Spermatophyta</taxon>
        <taxon>Magnoliopsida</taxon>
        <taxon>Liliopsida</taxon>
        <taxon>Poales</taxon>
        <taxon>Poaceae</taxon>
        <taxon>PACMAD clade</taxon>
        <taxon>Arundinoideae</taxon>
        <taxon>Arundineae</taxon>
        <taxon>Arundo</taxon>
    </lineage>
</organism>
<dbReference type="EMBL" id="GBRH01249105">
    <property type="protein sequence ID" value="JAD48790.1"/>
    <property type="molecule type" value="Transcribed_RNA"/>
</dbReference>